<evidence type="ECO:0000313" key="6">
    <source>
        <dbReference type="RefSeq" id="XP_048138790.1"/>
    </source>
</evidence>
<keyword evidence="3" id="KW-0472">Membrane</keyword>
<evidence type="ECO:0000256" key="2">
    <source>
        <dbReference type="ARBA" id="ARBA00009444"/>
    </source>
</evidence>
<accession>A0ABM3HQB4</accession>
<evidence type="ECO:0000313" key="5">
    <source>
        <dbReference type="Proteomes" id="UP000827889"/>
    </source>
</evidence>
<gene>
    <name evidence="6" type="primary">LOC125316035</name>
</gene>
<feature type="domain" description="Cysteine-rich transmembrane" evidence="4">
    <location>
        <begin position="73"/>
        <end position="101"/>
    </location>
</feature>
<dbReference type="Proteomes" id="UP000827889">
    <property type="component" value="Chromosome 7"/>
</dbReference>
<dbReference type="InterPro" id="IPR028144">
    <property type="entry name" value="CYSTM_dom"/>
</dbReference>
<evidence type="ECO:0000259" key="4">
    <source>
        <dbReference type="Pfam" id="PF12734"/>
    </source>
</evidence>
<sequence>MLASSSIMELKPARICFQNHNQTHSNMSDWDYLPKHTSVPANSCTGPPAVPVNTMSMEDAQGQGGLRGVAHPEDQTMSKGDGFCRGFCAGLCCYCCLDMCF</sequence>
<dbReference type="RefSeq" id="XP_048138790.1">
    <property type="nucleotide sequence ID" value="XM_048282833.1"/>
</dbReference>
<comment type="subcellular location">
    <subcellularLocation>
        <location evidence="1">Membrane</location>
    </subcellularLocation>
</comment>
<dbReference type="Pfam" id="PF12734">
    <property type="entry name" value="CYSTM"/>
    <property type="match status" value="1"/>
</dbReference>
<evidence type="ECO:0000256" key="3">
    <source>
        <dbReference type="ARBA" id="ARBA00023136"/>
    </source>
</evidence>
<keyword evidence="5" id="KW-1185">Reference proteome</keyword>
<comment type="similarity">
    <text evidence="2">Belongs to the CYSTM1 family.</text>
</comment>
<reference evidence="6" key="1">
    <citation type="submission" date="2025-08" db="UniProtKB">
        <authorList>
            <consortium name="RefSeq"/>
        </authorList>
    </citation>
    <scope>IDENTIFICATION</scope>
    <source>
        <tissue evidence="6">Leaf</tissue>
    </source>
</reference>
<proteinExistence type="inferred from homology"/>
<name>A0ABM3HQB4_9MYRT</name>
<protein>
    <submittedName>
        <fullName evidence="6">Uncharacterized protein LOC125316035</fullName>
    </submittedName>
</protein>
<organism evidence="5 6">
    <name type="scientific">Rhodamnia argentea</name>
    <dbReference type="NCBI Taxonomy" id="178133"/>
    <lineage>
        <taxon>Eukaryota</taxon>
        <taxon>Viridiplantae</taxon>
        <taxon>Streptophyta</taxon>
        <taxon>Embryophyta</taxon>
        <taxon>Tracheophyta</taxon>
        <taxon>Spermatophyta</taxon>
        <taxon>Magnoliopsida</taxon>
        <taxon>eudicotyledons</taxon>
        <taxon>Gunneridae</taxon>
        <taxon>Pentapetalae</taxon>
        <taxon>rosids</taxon>
        <taxon>malvids</taxon>
        <taxon>Myrtales</taxon>
        <taxon>Myrtaceae</taxon>
        <taxon>Myrtoideae</taxon>
        <taxon>Myrteae</taxon>
        <taxon>Australasian group</taxon>
        <taxon>Rhodamnia</taxon>
    </lineage>
</organism>
<evidence type="ECO:0000256" key="1">
    <source>
        <dbReference type="ARBA" id="ARBA00004370"/>
    </source>
</evidence>
<dbReference type="GeneID" id="125316035"/>